<gene>
    <name evidence="1" type="ORF">SDC9_133671</name>
</gene>
<dbReference type="AlphaFoldDB" id="A0A645DDE3"/>
<protein>
    <submittedName>
        <fullName evidence="1">Uncharacterized protein</fullName>
    </submittedName>
</protein>
<name>A0A645DDE3_9ZZZZ</name>
<dbReference type="EMBL" id="VSSQ01034579">
    <property type="protein sequence ID" value="MPM86582.1"/>
    <property type="molecule type" value="Genomic_DNA"/>
</dbReference>
<evidence type="ECO:0000313" key="1">
    <source>
        <dbReference type="EMBL" id="MPM86582.1"/>
    </source>
</evidence>
<reference evidence="1" key="1">
    <citation type="submission" date="2019-08" db="EMBL/GenBank/DDBJ databases">
        <authorList>
            <person name="Kucharzyk K."/>
            <person name="Murdoch R.W."/>
            <person name="Higgins S."/>
            <person name="Loffler F."/>
        </authorList>
    </citation>
    <scope>NUCLEOTIDE SEQUENCE</scope>
</reference>
<accession>A0A645DDE3</accession>
<sequence length="127" mass="14542">MSQHKYPFHSSIGNKRRQRRLLLLRGYRLKHATIVVFFKTFHNAQIKRPVERMLRLDQIVCNQNTNRSGLFVGFFHILGTVAHLNGSLFNFLTEGFAHSVFAGESFGNGNNADTKLFGNIAHAYCIF</sequence>
<organism evidence="1">
    <name type="scientific">bioreactor metagenome</name>
    <dbReference type="NCBI Taxonomy" id="1076179"/>
    <lineage>
        <taxon>unclassified sequences</taxon>
        <taxon>metagenomes</taxon>
        <taxon>ecological metagenomes</taxon>
    </lineage>
</organism>
<comment type="caution">
    <text evidence="1">The sequence shown here is derived from an EMBL/GenBank/DDBJ whole genome shotgun (WGS) entry which is preliminary data.</text>
</comment>
<proteinExistence type="predicted"/>